<sequence>MRNERGLKNSMGDTPRYIEFTEIDFYEEEPGVGIPPREAEKASGEQLAPVSFYSRDQHFVQEARKWAHEQGEAAPFVPFMSYWPTYEHMMESQRKWYFYWRSEVRNGRYPDTDLSYIFVYVYELINGVGWADPNEGYEMLASLAAAYGGKYPQLNGYLIDWAADYVMVHALDIPFSNIAIRFGGSLDGELLNIELLRLFREEPINIPLSLLLTLSDYELRRSKFVQGIGKSVVEEYVPRVIAMLDVYFVKKTQTKLIERFMPDQEQVIHRYLFRSAVYDDSLYGRAIKLTYVPISNHRPLRRFITHVIRYTENKLRELKGYRGRLREFILEAEVERLIDRYLEKEFEAKSRVQPNVTIDPDKLASLLVDTEHVQNLLTISNEDEVDLIEGMTDQEGLFLEPVESEEVLSVEKLSTDTQAANGTDHPEAELPVDAFVSDGKPPKKLHWDTSGLDEEWSMFASSLDDYHIEALCALRSASPQAELARVADTYGTMAELVIDEINNIAMETIGDLVIDGDQIAQEYAECFEKLKGESS</sequence>
<gene>
    <name evidence="3" type="ORF">ACFQ3W_16515</name>
</gene>
<dbReference type="RefSeq" id="WP_379320343.1">
    <property type="nucleotide sequence ID" value="NZ_JBHTLM010000012.1"/>
</dbReference>
<evidence type="ECO:0000313" key="4">
    <source>
        <dbReference type="Proteomes" id="UP001597262"/>
    </source>
</evidence>
<accession>A0ABW3S172</accession>
<dbReference type="InterPro" id="IPR028932">
    <property type="entry name" value="TerB-C"/>
</dbReference>
<evidence type="ECO:0000259" key="2">
    <source>
        <dbReference type="Pfam" id="PF15615"/>
    </source>
</evidence>
<evidence type="ECO:0000259" key="1">
    <source>
        <dbReference type="Pfam" id="PF13208"/>
    </source>
</evidence>
<proteinExistence type="predicted"/>
<dbReference type="Proteomes" id="UP001597262">
    <property type="component" value="Unassembled WGS sequence"/>
</dbReference>
<name>A0ABW3S172_9BACL</name>
<comment type="caution">
    <text evidence="3">The sequence shown here is derived from an EMBL/GenBank/DDBJ whole genome shotgun (WGS) entry which is preliminary data.</text>
</comment>
<organism evidence="3 4">
    <name type="scientific">Paenibacillus puldeungensis</name>
    <dbReference type="NCBI Taxonomy" id="696536"/>
    <lineage>
        <taxon>Bacteria</taxon>
        <taxon>Bacillati</taxon>
        <taxon>Bacillota</taxon>
        <taxon>Bacilli</taxon>
        <taxon>Bacillales</taxon>
        <taxon>Paenibacillaceae</taxon>
        <taxon>Paenibacillus</taxon>
    </lineage>
</organism>
<dbReference type="Pfam" id="PF15615">
    <property type="entry name" value="TerB_C"/>
    <property type="match status" value="1"/>
</dbReference>
<keyword evidence="4" id="KW-1185">Reference proteome</keyword>
<reference evidence="4" key="1">
    <citation type="journal article" date="2019" name="Int. J. Syst. Evol. Microbiol.">
        <title>The Global Catalogue of Microorganisms (GCM) 10K type strain sequencing project: providing services to taxonomists for standard genome sequencing and annotation.</title>
        <authorList>
            <consortium name="The Broad Institute Genomics Platform"/>
            <consortium name="The Broad Institute Genome Sequencing Center for Infectious Disease"/>
            <person name="Wu L."/>
            <person name="Ma J."/>
        </authorList>
    </citation>
    <scope>NUCLEOTIDE SEQUENCE [LARGE SCALE GENOMIC DNA]</scope>
    <source>
        <strain evidence="4">CCUG 59189</strain>
    </source>
</reference>
<dbReference type="EMBL" id="JBHTLM010000012">
    <property type="protein sequence ID" value="MFD1177895.1"/>
    <property type="molecule type" value="Genomic_DNA"/>
</dbReference>
<evidence type="ECO:0000313" key="3">
    <source>
        <dbReference type="EMBL" id="MFD1177895.1"/>
    </source>
</evidence>
<feature type="domain" description="TerB N-terminal" evidence="1">
    <location>
        <begin position="51"/>
        <end position="253"/>
    </location>
</feature>
<feature type="domain" description="TerB-C" evidence="2">
    <location>
        <begin position="347"/>
        <end position="530"/>
    </location>
</feature>
<protein>
    <submittedName>
        <fullName evidence="3">TerB N-terminal domain-containing protein</fullName>
    </submittedName>
</protein>
<dbReference type="Pfam" id="PF13208">
    <property type="entry name" value="TerB_N"/>
    <property type="match status" value="1"/>
</dbReference>
<dbReference type="InterPro" id="IPR025266">
    <property type="entry name" value="TerB_N"/>
</dbReference>